<keyword evidence="2 6" id="KW-0489">Methyltransferase</keyword>
<comment type="caution">
    <text evidence="6">Lacks conserved residue(s) required for the propagation of feature annotation.</text>
</comment>
<feature type="binding site" evidence="6">
    <location>
        <position position="133"/>
    </location>
    <ligand>
        <name>S-adenosyl-L-methionine</name>
        <dbReference type="ChEBI" id="CHEBI:59789"/>
    </ligand>
</feature>
<dbReference type="AlphaFoldDB" id="A0A075GCR4"/>
<dbReference type="GO" id="GO:0008757">
    <property type="term" value="F:S-adenosylmethionine-dependent methyltransferase activity"/>
    <property type="evidence" value="ECO:0007669"/>
    <property type="project" value="UniProtKB-UniRule"/>
</dbReference>
<dbReference type="EMBL" id="KF900611">
    <property type="protein sequence ID" value="AIF01080.1"/>
    <property type="molecule type" value="Genomic_DNA"/>
</dbReference>
<comment type="subcellular location">
    <subcellularLocation>
        <location evidence="6">Cytoplasm</location>
    </subcellularLocation>
</comment>
<organism evidence="7">
    <name type="scientific">uncultured marine group II/III euryarchaeote KM3_141_C05</name>
    <dbReference type="NCBI Taxonomy" id="1457876"/>
    <lineage>
        <taxon>Archaea</taxon>
        <taxon>Methanobacteriati</taxon>
        <taxon>Methanobacteriota</taxon>
        <taxon>environmental samples</taxon>
    </lineage>
</organism>
<evidence type="ECO:0000313" key="7">
    <source>
        <dbReference type="EMBL" id="AIF01080.1"/>
    </source>
</evidence>
<dbReference type="PANTHER" id="PTHR40703:SF1">
    <property type="entry name" value="TRNA (PSEUDOURIDINE(54)-N(1))-METHYLTRANSFERASE"/>
    <property type="match status" value="1"/>
</dbReference>
<reference evidence="7" key="1">
    <citation type="journal article" date="2014" name="Genome Biol. Evol.">
        <title>Pangenome evidence for extensive interdomain horizontal transfer affecting lineage core and shell genes in uncultured planktonic thaumarchaeota and euryarchaeota.</title>
        <authorList>
            <person name="Deschamps P."/>
            <person name="Zivanovic Y."/>
            <person name="Moreira D."/>
            <person name="Rodriguez-Valera F."/>
            <person name="Lopez-Garcia P."/>
        </authorList>
    </citation>
    <scope>NUCLEOTIDE SEQUENCE</scope>
</reference>
<dbReference type="SUPFAM" id="SSF75217">
    <property type="entry name" value="alpha/beta knot"/>
    <property type="match status" value="1"/>
</dbReference>
<proteinExistence type="inferred from homology"/>
<evidence type="ECO:0000256" key="3">
    <source>
        <dbReference type="ARBA" id="ARBA00022679"/>
    </source>
</evidence>
<dbReference type="EC" id="2.1.1.257" evidence="6"/>
<comment type="subunit">
    <text evidence="6">Homodimer.</text>
</comment>
<comment type="catalytic activity">
    <reaction evidence="6">
        <text>pseudouridine(54) in tRNA + S-adenosyl-L-methionine = N(1)-methylpseudouridine(54) in tRNA + S-adenosyl-L-homocysteine + H(+)</text>
        <dbReference type="Rhea" id="RHEA:55292"/>
        <dbReference type="Rhea" id="RHEA-COMP:14140"/>
        <dbReference type="Rhea" id="RHEA-COMP:14141"/>
        <dbReference type="ChEBI" id="CHEBI:15378"/>
        <dbReference type="ChEBI" id="CHEBI:57856"/>
        <dbReference type="ChEBI" id="CHEBI:59789"/>
        <dbReference type="ChEBI" id="CHEBI:65314"/>
        <dbReference type="ChEBI" id="CHEBI:74890"/>
        <dbReference type="EC" id="2.1.1.257"/>
    </reaction>
</comment>
<accession>A0A075GCR4</accession>
<dbReference type="GO" id="GO:0005737">
    <property type="term" value="C:cytoplasm"/>
    <property type="evidence" value="ECO:0007669"/>
    <property type="project" value="UniProtKB-SubCell"/>
</dbReference>
<sequence>MERRFAIVGHRATSTGKIRLNDLAGSAGRMDVLVRAVNAALFLSHGMREDSHITLHLMGGPGPPRRIWFDGSRLQGLHSDERAIAGQVNKVLQHPVPAIGQLVEIWPGLWHSGGDLSTTISEWQRENVTLVKLDAEGGAIEAEGESELPEKIGFFLSDDRPFNTEENSLLAESMEARSIGSKWIQGHIAIGIIHHILDEQRPLDI</sequence>
<keyword evidence="5 6" id="KW-0819">tRNA processing</keyword>
<evidence type="ECO:0000256" key="5">
    <source>
        <dbReference type="ARBA" id="ARBA00022694"/>
    </source>
</evidence>
<evidence type="ECO:0000256" key="4">
    <source>
        <dbReference type="ARBA" id="ARBA00022691"/>
    </source>
</evidence>
<dbReference type="HAMAP" id="MF_00587">
    <property type="entry name" value="tRNA_methyltr_TrmY"/>
    <property type="match status" value="1"/>
</dbReference>
<comment type="similarity">
    <text evidence="6">Belongs to the methyltransferase superfamily. TrmY family.</text>
</comment>
<keyword evidence="4 6" id="KW-0949">S-adenosyl-L-methionine</keyword>
<dbReference type="GO" id="GO:0008175">
    <property type="term" value="F:tRNA methyltransferase activity"/>
    <property type="evidence" value="ECO:0007669"/>
    <property type="project" value="UniProtKB-UniRule"/>
</dbReference>
<comment type="function">
    <text evidence="6">Specifically catalyzes the N1-methylation of pseudouridine at position 54 (Psi54) in tRNAs.</text>
</comment>
<dbReference type="Gene3D" id="3.40.1280.10">
    <property type="match status" value="1"/>
</dbReference>
<evidence type="ECO:0000256" key="6">
    <source>
        <dbReference type="HAMAP-Rule" id="MF_00587"/>
    </source>
</evidence>
<dbReference type="PANTHER" id="PTHR40703">
    <property type="entry name" value="TRNA (PSEUDOURIDINE(54)-N(1))-METHYLTRANSFERASE"/>
    <property type="match status" value="1"/>
</dbReference>
<dbReference type="InterPro" id="IPR029028">
    <property type="entry name" value="Alpha/beta_knot_MTases"/>
</dbReference>
<protein>
    <recommendedName>
        <fullName evidence="6">tRNA (pseudouridine(54)-N(1))-methyltransferase</fullName>
        <ecNumber evidence="6">2.1.1.257</ecNumber>
    </recommendedName>
</protein>
<evidence type="ECO:0000256" key="2">
    <source>
        <dbReference type="ARBA" id="ARBA00022603"/>
    </source>
</evidence>
<keyword evidence="1 6" id="KW-0963">Cytoplasm</keyword>
<gene>
    <name evidence="6 7" type="primary">trmY</name>
</gene>
<dbReference type="GO" id="GO:0030488">
    <property type="term" value="P:tRNA methylation"/>
    <property type="evidence" value="ECO:0007669"/>
    <property type="project" value="UniProtKB-UniRule"/>
</dbReference>
<keyword evidence="3 6" id="KW-0808">Transferase</keyword>
<dbReference type="InterPro" id="IPR007158">
    <property type="entry name" value="TrmY"/>
</dbReference>
<dbReference type="InterPro" id="IPR029026">
    <property type="entry name" value="tRNA_m1G_MTases_N"/>
</dbReference>
<evidence type="ECO:0000256" key="1">
    <source>
        <dbReference type="ARBA" id="ARBA00022490"/>
    </source>
</evidence>
<name>A0A075GCR4_9EURY</name>
<dbReference type="Pfam" id="PF04013">
    <property type="entry name" value="Methyltrn_RNA_2"/>
    <property type="match status" value="1"/>
</dbReference>